<dbReference type="EMBL" id="JBHLTQ010000003">
    <property type="protein sequence ID" value="MFC0604464.1"/>
    <property type="molecule type" value="Genomic_DNA"/>
</dbReference>
<dbReference type="InterPro" id="IPR011250">
    <property type="entry name" value="OMP/PagP_B-barrel"/>
</dbReference>
<keyword evidence="3" id="KW-1185">Reference proteome</keyword>
<comment type="caution">
    <text evidence="2">The sequence shown here is derived from an EMBL/GenBank/DDBJ whole genome shotgun (WGS) entry which is preliminary data.</text>
</comment>
<dbReference type="Pfam" id="PF13568">
    <property type="entry name" value="OMP_b-brl_2"/>
    <property type="match status" value="1"/>
</dbReference>
<reference evidence="2 3" key="1">
    <citation type="submission" date="2024-09" db="EMBL/GenBank/DDBJ databases">
        <authorList>
            <person name="Sun Q."/>
            <person name="Mori K."/>
        </authorList>
    </citation>
    <scope>NUCLEOTIDE SEQUENCE [LARGE SCALE GENOMIC DNA]</scope>
    <source>
        <strain evidence="2 3">NCAIM B.02481</strain>
    </source>
</reference>
<evidence type="ECO:0000313" key="2">
    <source>
        <dbReference type="EMBL" id="MFC0604464.1"/>
    </source>
</evidence>
<evidence type="ECO:0000259" key="1">
    <source>
        <dbReference type="Pfam" id="PF13568"/>
    </source>
</evidence>
<organism evidence="2 3">
    <name type="scientific">Winogradskyella pulchriflava</name>
    <dbReference type="NCBI Taxonomy" id="1110688"/>
    <lineage>
        <taxon>Bacteria</taxon>
        <taxon>Pseudomonadati</taxon>
        <taxon>Bacteroidota</taxon>
        <taxon>Flavobacteriia</taxon>
        <taxon>Flavobacteriales</taxon>
        <taxon>Flavobacteriaceae</taxon>
        <taxon>Winogradskyella</taxon>
    </lineage>
</organism>
<dbReference type="InterPro" id="IPR025665">
    <property type="entry name" value="Beta-barrel_OMP_2"/>
</dbReference>
<evidence type="ECO:0000313" key="3">
    <source>
        <dbReference type="Proteomes" id="UP001589832"/>
    </source>
</evidence>
<feature type="domain" description="Outer membrane protein beta-barrel" evidence="1">
    <location>
        <begin position="17"/>
        <end position="164"/>
    </location>
</feature>
<sequence>MRHLIYLVFLIGLSINAQEHSVGVKVGGNIASLVGDGTSNLSSMTNFHAGFFMEIRLTKDVKIQPELLFTVYGFKQNGDGPPKVRLNYVALPVMAKYFVSKSFSFDAGPQVGILVTARNGTGSDANVKSAFYDRDFGVNAGVSYAISDKVSTSLRYYFGLTDVTAVSTKNYNRALQFALQFKIN</sequence>
<dbReference type="Proteomes" id="UP001589832">
    <property type="component" value="Unassembled WGS sequence"/>
</dbReference>
<accession>A0ABV6Q850</accession>
<dbReference type="RefSeq" id="WP_386062130.1">
    <property type="nucleotide sequence ID" value="NZ_JBHLTQ010000003.1"/>
</dbReference>
<gene>
    <name evidence="2" type="ORF">ACFFGA_07855</name>
</gene>
<protein>
    <submittedName>
        <fullName evidence="2">Porin family protein</fullName>
    </submittedName>
</protein>
<proteinExistence type="predicted"/>
<name>A0ABV6Q850_9FLAO</name>
<dbReference type="SUPFAM" id="SSF56925">
    <property type="entry name" value="OMPA-like"/>
    <property type="match status" value="1"/>
</dbReference>